<evidence type="ECO:0000256" key="8">
    <source>
        <dbReference type="ARBA" id="ARBA00023002"/>
    </source>
</evidence>
<dbReference type="SMART" id="SM01329">
    <property type="entry name" value="Iso_dh"/>
    <property type="match status" value="1"/>
</dbReference>
<dbReference type="Gene3D" id="3.40.718.10">
    <property type="entry name" value="Isopropylmalate Dehydrogenase"/>
    <property type="match status" value="2"/>
</dbReference>
<keyword evidence="9" id="KW-0464">Manganese</keyword>
<feature type="region of interest" description="Disordered" evidence="10">
    <location>
        <begin position="550"/>
        <end position="571"/>
    </location>
</feature>
<comment type="caution">
    <text evidence="12">The sequence shown here is derived from an EMBL/GenBank/DDBJ whole genome shotgun (WGS) entry which is preliminary data.</text>
</comment>
<evidence type="ECO:0000256" key="5">
    <source>
        <dbReference type="ARBA" id="ARBA00022723"/>
    </source>
</evidence>
<keyword evidence="4" id="KW-0816">Tricarboxylic acid cycle</keyword>
<evidence type="ECO:0000256" key="9">
    <source>
        <dbReference type="ARBA" id="ARBA00023211"/>
    </source>
</evidence>
<dbReference type="AlphaFoldDB" id="A0A8J2SCW7"/>
<accession>A0A8J2SCW7</accession>
<proteinExistence type="inferred from homology"/>
<name>A0A8J2SCW7_9STRA</name>
<dbReference type="SUPFAM" id="SSF53659">
    <property type="entry name" value="Isocitrate/Isopropylmalate dehydrogenase-like"/>
    <property type="match status" value="2"/>
</dbReference>
<keyword evidence="5" id="KW-0479">Metal-binding</keyword>
<evidence type="ECO:0000256" key="7">
    <source>
        <dbReference type="ARBA" id="ARBA00022842"/>
    </source>
</evidence>
<evidence type="ECO:0000256" key="3">
    <source>
        <dbReference type="ARBA" id="ARBA00007769"/>
    </source>
</evidence>
<dbReference type="GO" id="GO:0005509">
    <property type="term" value="F:calcium ion binding"/>
    <property type="evidence" value="ECO:0007669"/>
    <property type="project" value="InterPro"/>
</dbReference>
<sequence length="571" mass="62970">MLATTMRRAAQQGRRLMSDGLTAEGKIKSLPMVYIKGEEMTRYAAQLMLENWLEPHIDTSAWEFFDLSCAARDASNDQTLKDAVAAGAKIGAIFKEPTVTPSAEQVKEFGLSKPLPSPNGAMRRGWNGVTISRDTIHIDGVELGFKSPVLFERHAVGGEYGAGWKEVGKGRLITTYFPDKESFEDGEDAIIVDARILDNERNVAVVYHNPLDNVEALAHHFFSRTLKAGVTPYVVTKKTVFKWQEPFWAIHKKVFDENYKAKFLEKGLLENTGGELQHLISDAATMQIIRWTRGGFGMSAHNYDGDMLTDEVAQVHRSPGFITSNLVGVAADGSPVKFCVLSCIASRRRRGVSATPSTCRADGVGVGATPSTRPCWSLRDLTFHLITQIKEFEASHGTVSDLWHQHLRGEPTSFNPLGMAEAVMGALSHAADLSKDEETARKTHEYVTCLRRAMHNTFKYGQGTWDMAGPSGLTTEQFVEKVGNRLSKYLAQESDDEFVDPSASKPSVLLRRAAKQVDTDKVQELFAEFDTDSDGSISVEEFTEMMIKLGLAPPKEPGKESASRAKIDEGA</sequence>
<dbReference type="Pfam" id="PF00036">
    <property type="entry name" value="EF-hand_1"/>
    <property type="match status" value="1"/>
</dbReference>
<dbReference type="PANTHER" id="PTHR11822:SF21">
    <property type="entry name" value="ISOCITRATE DEHYDROGENASE [NADP], MITOCHONDRIAL"/>
    <property type="match status" value="1"/>
</dbReference>
<protein>
    <recommendedName>
        <fullName evidence="11">EF-hand domain-containing protein</fullName>
    </recommendedName>
</protein>
<evidence type="ECO:0000256" key="6">
    <source>
        <dbReference type="ARBA" id="ARBA00022837"/>
    </source>
</evidence>
<dbReference type="InterPro" id="IPR011992">
    <property type="entry name" value="EF-hand-dom_pair"/>
</dbReference>
<dbReference type="GO" id="GO:0006739">
    <property type="term" value="P:NADP+ metabolic process"/>
    <property type="evidence" value="ECO:0007669"/>
    <property type="project" value="TreeGrafter"/>
</dbReference>
<dbReference type="SMART" id="SM00054">
    <property type="entry name" value="EFh"/>
    <property type="match status" value="1"/>
</dbReference>
<dbReference type="InterPro" id="IPR018247">
    <property type="entry name" value="EF_Hand_1_Ca_BS"/>
</dbReference>
<evidence type="ECO:0000313" key="13">
    <source>
        <dbReference type="Proteomes" id="UP000789595"/>
    </source>
</evidence>
<dbReference type="GO" id="GO:0004450">
    <property type="term" value="F:isocitrate dehydrogenase (NADP+) activity"/>
    <property type="evidence" value="ECO:0007669"/>
    <property type="project" value="InterPro"/>
</dbReference>
<comment type="cofactor">
    <cofactor evidence="1">
        <name>Mn(2+)</name>
        <dbReference type="ChEBI" id="CHEBI:29035"/>
    </cofactor>
</comment>
<dbReference type="InterPro" id="IPR002048">
    <property type="entry name" value="EF_hand_dom"/>
</dbReference>
<feature type="compositionally biased region" description="Basic and acidic residues" evidence="10">
    <location>
        <begin position="556"/>
        <end position="571"/>
    </location>
</feature>
<keyword evidence="7" id="KW-0460">Magnesium</keyword>
<dbReference type="OrthoDB" id="248923at2759"/>
<evidence type="ECO:0000259" key="11">
    <source>
        <dbReference type="PROSITE" id="PS50222"/>
    </source>
</evidence>
<comment type="similarity">
    <text evidence="3">Belongs to the isocitrate and isopropylmalate dehydrogenases family.</text>
</comment>
<gene>
    <name evidence="12" type="ORF">PECAL_1P16770</name>
</gene>
<organism evidence="12 13">
    <name type="scientific">Pelagomonas calceolata</name>
    <dbReference type="NCBI Taxonomy" id="35677"/>
    <lineage>
        <taxon>Eukaryota</taxon>
        <taxon>Sar</taxon>
        <taxon>Stramenopiles</taxon>
        <taxon>Ochrophyta</taxon>
        <taxon>Pelagophyceae</taxon>
        <taxon>Pelagomonadales</taxon>
        <taxon>Pelagomonadaceae</taxon>
        <taxon>Pelagomonas</taxon>
    </lineage>
</organism>
<dbReference type="PROSITE" id="PS00018">
    <property type="entry name" value="EF_HAND_1"/>
    <property type="match status" value="1"/>
</dbReference>
<dbReference type="InterPro" id="IPR004790">
    <property type="entry name" value="Isocitrate_DH_NADP"/>
</dbReference>
<keyword evidence="6" id="KW-0106">Calcium</keyword>
<evidence type="ECO:0000256" key="10">
    <source>
        <dbReference type="SAM" id="MobiDB-lite"/>
    </source>
</evidence>
<keyword evidence="13" id="KW-1185">Reference proteome</keyword>
<dbReference type="InterPro" id="IPR024084">
    <property type="entry name" value="IsoPropMal-DH-like_dom"/>
</dbReference>
<evidence type="ECO:0000313" key="12">
    <source>
        <dbReference type="EMBL" id="CAH0365249.1"/>
    </source>
</evidence>
<dbReference type="SUPFAM" id="SSF47473">
    <property type="entry name" value="EF-hand"/>
    <property type="match status" value="1"/>
</dbReference>
<evidence type="ECO:0000256" key="2">
    <source>
        <dbReference type="ARBA" id="ARBA00001946"/>
    </source>
</evidence>
<dbReference type="GO" id="GO:0006099">
    <property type="term" value="P:tricarboxylic acid cycle"/>
    <property type="evidence" value="ECO:0007669"/>
    <property type="project" value="UniProtKB-KW"/>
</dbReference>
<evidence type="ECO:0000256" key="1">
    <source>
        <dbReference type="ARBA" id="ARBA00001936"/>
    </source>
</evidence>
<dbReference type="EMBL" id="CAKKNE010000001">
    <property type="protein sequence ID" value="CAH0365249.1"/>
    <property type="molecule type" value="Genomic_DNA"/>
</dbReference>
<dbReference type="Proteomes" id="UP000789595">
    <property type="component" value="Unassembled WGS sequence"/>
</dbReference>
<reference evidence="12" key="1">
    <citation type="submission" date="2021-11" db="EMBL/GenBank/DDBJ databases">
        <authorList>
            <consortium name="Genoscope - CEA"/>
            <person name="William W."/>
        </authorList>
    </citation>
    <scope>NUCLEOTIDE SEQUENCE</scope>
</reference>
<evidence type="ECO:0000256" key="4">
    <source>
        <dbReference type="ARBA" id="ARBA00022532"/>
    </source>
</evidence>
<dbReference type="GO" id="GO:0006102">
    <property type="term" value="P:isocitrate metabolic process"/>
    <property type="evidence" value="ECO:0007669"/>
    <property type="project" value="InterPro"/>
</dbReference>
<dbReference type="PANTHER" id="PTHR11822">
    <property type="entry name" value="NADP-SPECIFIC ISOCITRATE DEHYDROGENASE"/>
    <property type="match status" value="1"/>
</dbReference>
<keyword evidence="8" id="KW-0560">Oxidoreductase</keyword>
<comment type="cofactor">
    <cofactor evidence="2">
        <name>Mg(2+)</name>
        <dbReference type="ChEBI" id="CHEBI:18420"/>
    </cofactor>
</comment>
<dbReference type="GO" id="GO:0005739">
    <property type="term" value="C:mitochondrion"/>
    <property type="evidence" value="ECO:0007669"/>
    <property type="project" value="TreeGrafter"/>
</dbReference>
<dbReference type="Gene3D" id="1.10.238.10">
    <property type="entry name" value="EF-hand"/>
    <property type="match status" value="1"/>
</dbReference>
<dbReference type="Pfam" id="PF00180">
    <property type="entry name" value="Iso_dh"/>
    <property type="match status" value="1"/>
</dbReference>
<feature type="domain" description="EF-hand" evidence="11">
    <location>
        <begin position="517"/>
        <end position="552"/>
    </location>
</feature>
<dbReference type="PROSITE" id="PS50222">
    <property type="entry name" value="EF_HAND_2"/>
    <property type="match status" value="1"/>
</dbReference>